<dbReference type="EMBL" id="DXCD01000161">
    <property type="protein sequence ID" value="HIZ13492.1"/>
    <property type="molecule type" value="Genomic_DNA"/>
</dbReference>
<evidence type="ECO:0000259" key="3">
    <source>
        <dbReference type="PROSITE" id="PS50977"/>
    </source>
</evidence>
<dbReference type="SUPFAM" id="SSF46689">
    <property type="entry name" value="Homeodomain-like"/>
    <property type="match status" value="1"/>
</dbReference>
<dbReference type="InterPro" id="IPR009057">
    <property type="entry name" value="Homeodomain-like_sf"/>
</dbReference>
<protein>
    <submittedName>
        <fullName evidence="4">TetR/AcrR family transcriptional regulator</fullName>
    </submittedName>
</protein>
<dbReference type="InterPro" id="IPR050624">
    <property type="entry name" value="HTH-type_Tx_Regulator"/>
</dbReference>
<dbReference type="Gene3D" id="1.10.357.10">
    <property type="entry name" value="Tetracycline Repressor, domain 2"/>
    <property type="match status" value="1"/>
</dbReference>
<evidence type="ECO:0000256" key="1">
    <source>
        <dbReference type="ARBA" id="ARBA00023125"/>
    </source>
</evidence>
<evidence type="ECO:0000313" key="5">
    <source>
        <dbReference type="Proteomes" id="UP000824017"/>
    </source>
</evidence>
<reference evidence="4" key="1">
    <citation type="journal article" date="2021" name="PeerJ">
        <title>Extensive microbial diversity within the chicken gut microbiome revealed by metagenomics and culture.</title>
        <authorList>
            <person name="Gilroy R."/>
            <person name="Ravi A."/>
            <person name="Getino M."/>
            <person name="Pursley I."/>
            <person name="Horton D.L."/>
            <person name="Alikhan N.F."/>
            <person name="Baker D."/>
            <person name="Gharbi K."/>
            <person name="Hall N."/>
            <person name="Watson M."/>
            <person name="Adriaenssens E.M."/>
            <person name="Foster-Nyarko E."/>
            <person name="Jarju S."/>
            <person name="Secka A."/>
            <person name="Antonio M."/>
            <person name="Oren A."/>
            <person name="Chaudhuri R.R."/>
            <person name="La Ragione R."/>
            <person name="Hildebrand F."/>
            <person name="Pallen M.J."/>
        </authorList>
    </citation>
    <scope>NUCLEOTIDE SEQUENCE</scope>
    <source>
        <strain evidence="4">ChiGjej1B1-13045</strain>
    </source>
</reference>
<dbReference type="AlphaFoldDB" id="A0A9D2DAL1"/>
<dbReference type="PANTHER" id="PTHR43479:SF7">
    <property type="entry name" value="TETR-FAMILY TRANSCRIPTIONAL REGULATOR"/>
    <property type="match status" value="1"/>
</dbReference>
<dbReference type="InterPro" id="IPR039532">
    <property type="entry name" value="TetR_C_Firmicutes"/>
</dbReference>
<dbReference type="Proteomes" id="UP000824017">
    <property type="component" value="Unassembled WGS sequence"/>
</dbReference>
<dbReference type="PROSITE" id="PS50977">
    <property type="entry name" value="HTH_TETR_2"/>
    <property type="match status" value="1"/>
</dbReference>
<keyword evidence="1 2" id="KW-0238">DNA-binding</keyword>
<feature type="DNA-binding region" description="H-T-H motif" evidence="2">
    <location>
        <begin position="22"/>
        <end position="41"/>
    </location>
</feature>
<evidence type="ECO:0000256" key="2">
    <source>
        <dbReference type="PROSITE-ProRule" id="PRU00335"/>
    </source>
</evidence>
<evidence type="ECO:0000313" key="4">
    <source>
        <dbReference type="EMBL" id="HIZ13492.1"/>
    </source>
</evidence>
<gene>
    <name evidence="4" type="ORF">H9817_06160</name>
</gene>
<dbReference type="Pfam" id="PF14278">
    <property type="entry name" value="TetR_C_8"/>
    <property type="match status" value="1"/>
</dbReference>
<dbReference type="Pfam" id="PF00440">
    <property type="entry name" value="TetR_N"/>
    <property type="match status" value="1"/>
</dbReference>
<name>A0A9D2DAL1_9FIRM</name>
<proteinExistence type="predicted"/>
<accession>A0A9D2DAL1</accession>
<dbReference type="GO" id="GO:0003677">
    <property type="term" value="F:DNA binding"/>
    <property type="evidence" value="ECO:0007669"/>
    <property type="project" value="UniProtKB-UniRule"/>
</dbReference>
<feature type="domain" description="HTH tetR-type" evidence="3">
    <location>
        <begin position="1"/>
        <end position="59"/>
    </location>
</feature>
<organism evidence="4 5">
    <name type="scientific">Candidatus Mediterraneibacter stercorigallinarum</name>
    <dbReference type="NCBI Taxonomy" id="2838686"/>
    <lineage>
        <taxon>Bacteria</taxon>
        <taxon>Bacillati</taxon>
        <taxon>Bacillota</taxon>
        <taxon>Clostridia</taxon>
        <taxon>Lachnospirales</taxon>
        <taxon>Lachnospiraceae</taxon>
        <taxon>Mediterraneibacter</taxon>
    </lineage>
</organism>
<dbReference type="InterPro" id="IPR001647">
    <property type="entry name" value="HTH_TetR"/>
</dbReference>
<dbReference type="PANTHER" id="PTHR43479">
    <property type="entry name" value="ACREF/ENVCD OPERON REPRESSOR-RELATED"/>
    <property type="match status" value="1"/>
</dbReference>
<sequence>MKYCLADALKRCMKQAPLEKITVSGIVEECGTTRQTFYRHFKDKYDLVNWYFDKILQESFEHMGEGRTVYEGLVNKFHYIQEERLFFKAAFKNDAQNNLRDHDFHLILAFYTERIEGKTGKKMPEHLRFLLEMYCQGSIYMTVQWVLGKIKGSPEEMAESLVDAMPAELGDVFRKLELL</sequence>
<reference evidence="4" key="2">
    <citation type="submission" date="2021-04" db="EMBL/GenBank/DDBJ databases">
        <authorList>
            <person name="Gilroy R."/>
        </authorList>
    </citation>
    <scope>NUCLEOTIDE SEQUENCE</scope>
    <source>
        <strain evidence="4">ChiGjej1B1-13045</strain>
    </source>
</reference>
<comment type="caution">
    <text evidence="4">The sequence shown here is derived from an EMBL/GenBank/DDBJ whole genome shotgun (WGS) entry which is preliminary data.</text>
</comment>